<dbReference type="Pfam" id="PF01497">
    <property type="entry name" value="Peripla_BP_2"/>
    <property type="match status" value="1"/>
</dbReference>
<evidence type="ECO:0000256" key="5">
    <source>
        <dbReference type="ARBA" id="ARBA00022729"/>
    </source>
</evidence>
<dbReference type="InterPro" id="IPR051313">
    <property type="entry name" value="Bact_iron-sidero_bind"/>
</dbReference>
<dbReference type="RefSeq" id="WP_131163374.1">
    <property type="nucleotide sequence ID" value="NZ_QPGQ01000010.1"/>
</dbReference>
<dbReference type="InterPro" id="IPR002491">
    <property type="entry name" value="ABC_transptr_periplasmic_BD"/>
</dbReference>
<feature type="signal peptide" evidence="7">
    <location>
        <begin position="1"/>
        <end position="22"/>
    </location>
</feature>
<comment type="caution">
    <text evidence="9">The sequence shown here is derived from an EMBL/GenBank/DDBJ whole genome shotgun (WGS) entry which is preliminary data.</text>
</comment>
<dbReference type="AlphaFoldDB" id="A0A4Q9JVZ5"/>
<dbReference type="SUPFAM" id="SSF53807">
    <property type="entry name" value="Helical backbone' metal receptor"/>
    <property type="match status" value="1"/>
</dbReference>
<dbReference type="Gene3D" id="3.40.50.1980">
    <property type="entry name" value="Nitrogenase molybdenum iron protein domain"/>
    <property type="match status" value="2"/>
</dbReference>
<organism evidence="9 10">
    <name type="scientific">Campylobacter novaezeelandiae</name>
    <dbReference type="NCBI Taxonomy" id="2267891"/>
    <lineage>
        <taxon>Bacteria</taxon>
        <taxon>Pseudomonadati</taxon>
        <taxon>Campylobacterota</taxon>
        <taxon>Epsilonproteobacteria</taxon>
        <taxon>Campylobacterales</taxon>
        <taxon>Campylobacteraceae</taxon>
        <taxon>Campylobacter</taxon>
    </lineage>
</organism>
<evidence type="ECO:0000256" key="3">
    <source>
        <dbReference type="ARBA" id="ARBA00022448"/>
    </source>
</evidence>
<dbReference type="Proteomes" id="UP000292583">
    <property type="component" value="Unassembled WGS sequence"/>
</dbReference>
<dbReference type="GO" id="GO:1901678">
    <property type="term" value="P:iron coordination entity transport"/>
    <property type="evidence" value="ECO:0007669"/>
    <property type="project" value="UniProtKB-ARBA"/>
</dbReference>
<evidence type="ECO:0000256" key="2">
    <source>
        <dbReference type="ARBA" id="ARBA00008814"/>
    </source>
</evidence>
<keyword evidence="4" id="KW-0408">Iron</keyword>
<dbReference type="CDD" id="cd01140">
    <property type="entry name" value="FatB"/>
    <property type="match status" value="1"/>
</dbReference>
<gene>
    <name evidence="9" type="ORF">DU473_00665</name>
</gene>
<comment type="similarity">
    <text evidence="2">Belongs to the bacterial solute-binding protein 8 family.</text>
</comment>
<proteinExistence type="inferred from homology"/>
<dbReference type="PANTHER" id="PTHR30532">
    <property type="entry name" value="IRON III DICITRATE-BINDING PERIPLASMIC PROTEIN"/>
    <property type="match status" value="1"/>
</dbReference>
<keyword evidence="4" id="KW-0406">Ion transport</keyword>
<protein>
    <submittedName>
        <fullName evidence="9">Enterochelin ABC transporter substrate-binding protein</fullName>
    </submittedName>
</protein>
<evidence type="ECO:0000256" key="7">
    <source>
        <dbReference type="SAM" id="SignalP"/>
    </source>
</evidence>
<dbReference type="PANTHER" id="PTHR30532:SF28">
    <property type="entry name" value="PETROBACTIN-BINDING PROTEIN YCLQ"/>
    <property type="match status" value="1"/>
</dbReference>
<evidence type="ECO:0000256" key="6">
    <source>
        <dbReference type="SAM" id="Coils"/>
    </source>
</evidence>
<sequence>MKKKSFLVWFCLFLLLGFSACFDNKIKNNSENTLVVTPISVTDKGDSFLIKHSLGESRVVKNPSRVVILDFGSLDTFDSLNLSDKVIGVPLKNLPPYLKQYDNKSNIGGVQQVNLEAINALKPDLIIISGRQTRFYDKLNQIAPTIYLGINNSDFLFSFENNVLSIAKLYNKESEAKEKISQIKEEISEIKSKISKDKKALIILTNSNKISAFGSSSRFGLIHDILDIEPVDKSLKVGTHGKSINSEYILEKNPDFIFVIDRNVIVGNQEKAKDILNNALILKTKAAQNNKIIYLDPQYWYLSGGGLESLEAMIKEVAKALN</sequence>
<feature type="domain" description="Fe/B12 periplasmic-binding" evidence="8">
    <location>
        <begin position="65"/>
        <end position="322"/>
    </location>
</feature>
<accession>A0A4Q9JVZ5</accession>
<feature type="chain" id="PRO_5020789447" evidence="7">
    <location>
        <begin position="23"/>
        <end position="322"/>
    </location>
</feature>
<comment type="subcellular location">
    <subcellularLocation>
        <location evidence="1">Cell envelope</location>
    </subcellularLocation>
</comment>
<dbReference type="GO" id="GO:0030288">
    <property type="term" value="C:outer membrane-bounded periplasmic space"/>
    <property type="evidence" value="ECO:0007669"/>
    <property type="project" value="TreeGrafter"/>
</dbReference>
<keyword evidence="10" id="KW-1185">Reference proteome</keyword>
<dbReference type="OrthoDB" id="63946at2"/>
<keyword evidence="6" id="KW-0175">Coiled coil</keyword>
<evidence type="ECO:0000313" key="10">
    <source>
        <dbReference type="Proteomes" id="UP000292583"/>
    </source>
</evidence>
<keyword evidence="5 7" id="KW-0732">Signal</keyword>
<dbReference type="InterPro" id="IPR033870">
    <property type="entry name" value="FatB"/>
</dbReference>
<dbReference type="EMBL" id="QPGR01000001">
    <property type="protein sequence ID" value="TBR82387.1"/>
    <property type="molecule type" value="Genomic_DNA"/>
</dbReference>
<keyword evidence="4" id="KW-0410">Iron transport</keyword>
<keyword evidence="3" id="KW-0813">Transport</keyword>
<reference evidence="9 10" key="1">
    <citation type="submission" date="2018-07" db="EMBL/GenBank/DDBJ databases">
        <title>Campylobacter zealandensis sp. nov., isolated from birds and water in New Zealand.</title>
        <authorList>
            <person name="Wilkinson D.A."/>
            <person name="Biggs P.J."/>
            <person name="French N.P."/>
            <person name="Midwinter A.C."/>
        </authorList>
    </citation>
    <scope>NUCLEOTIDE SEQUENCE [LARGE SCALE GENOMIC DNA]</scope>
    <source>
        <strain evidence="9 10">B423b</strain>
    </source>
</reference>
<evidence type="ECO:0000259" key="8">
    <source>
        <dbReference type="PROSITE" id="PS50983"/>
    </source>
</evidence>
<dbReference type="PROSITE" id="PS50983">
    <property type="entry name" value="FE_B12_PBP"/>
    <property type="match status" value="1"/>
</dbReference>
<evidence type="ECO:0000256" key="4">
    <source>
        <dbReference type="ARBA" id="ARBA00022496"/>
    </source>
</evidence>
<name>A0A4Q9JVZ5_9BACT</name>
<feature type="coiled-coil region" evidence="6">
    <location>
        <begin position="166"/>
        <end position="200"/>
    </location>
</feature>
<evidence type="ECO:0000313" key="9">
    <source>
        <dbReference type="EMBL" id="TBR82387.1"/>
    </source>
</evidence>
<evidence type="ECO:0000256" key="1">
    <source>
        <dbReference type="ARBA" id="ARBA00004196"/>
    </source>
</evidence>
<dbReference type="PROSITE" id="PS51257">
    <property type="entry name" value="PROKAR_LIPOPROTEIN"/>
    <property type="match status" value="1"/>
</dbReference>